<dbReference type="RefSeq" id="WP_085472623.1">
    <property type="nucleotide sequence ID" value="NZ_FXAU01000003.1"/>
</dbReference>
<dbReference type="InterPro" id="IPR049349">
    <property type="entry name" value="DUF2264_N"/>
</dbReference>
<dbReference type="EMBL" id="FXAU01000003">
    <property type="protein sequence ID" value="SMG28995.1"/>
    <property type="molecule type" value="Genomic_DNA"/>
</dbReference>
<dbReference type="Pfam" id="PF10022">
    <property type="entry name" value="DUF2264"/>
    <property type="match status" value="1"/>
</dbReference>
<proteinExistence type="predicted"/>
<keyword evidence="1" id="KW-0732">Signal</keyword>
<dbReference type="PIRSF" id="PIRSF014753">
    <property type="entry name" value="UCP014753"/>
    <property type="match status" value="1"/>
</dbReference>
<dbReference type="Proteomes" id="UP000192980">
    <property type="component" value="Unassembled WGS sequence"/>
</dbReference>
<evidence type="ECO:0000259" key="2">
    <source>
        <dbReference type="Pfam" id="PF10022"/>
    </source>
</evidence>
<name>A0A1X7JM12_9SPHI</name>
<accession>A0A1X7JM12</accession>
<keyword evidence="4" id="KW-1185">Reference proteome</keyword>
<evidence type="ECO:0000313" key="3">
    <source>
        <dbReference type="EMBL" id="SMG28995.1"/>
    </source>
</evidence>
<dbReference type="OrthoDB" id="9813465at2"/>
<reference evidence="3 4" key="1">
    <citation type="submission" date="2017-04" db="EMBL/GenBank/DDBJ databases">
        <authorList>
            <person name="Afonso C.L."/>
            <person name="Miller P.J."/>
            <person name="Scott M.A."/>
            <person name="Spackman E."/>
            <person name="Goraichik I."/>
            <person name="Dimitrov K.M."/>
            <person name="Suarez D.L."/>
            <person name="Swayne D.E."/>
        </authorList>
    </citation>
    <scope>NUCLEOTIDE SEQUENCE [LARGE SCALE GENOMIC DNA]</scope>
    <source>
        <strain evidence="3 4">DSM 22418</strain>
    </source>
</reference>
<gene>
    <name evidence="3" type="ORF">SAMN05660862_1862</name>
</gene>
<organism evidence="3 4">
    <name type="scientific">Sphingobacterium psychroaquaticum</name>
    <dbReference type="NCBI Taxonomy" id="561061"/>
    <lineage>
        <taxon>Bacteria</taxon>
        <taxon>Pseudomonadati</taxon>
        <taxon>Bacteroidota</taxon>
        <taxon>Sphingobacteriia</taxon>
        <taxon>Sphingobacteriales</taxon>
        <taxon>Sphingobacteriaceae</taxon>
        <taxon>Sphingobacterium</taxon>
    </lineage>
</organism>
<dbReference type="PANTHER" id="PTHR35339:SF3">
    <property type="entry name" value="DUF2264 DOMAIN-CONTAINING PROTEIN"/>
    <property type="match status" value="1"/>
</dbReference>
<protein>
    <recommendedName>
        <fullName evidence="2">DUF2264 domain-containing protein</fullName>
    </recommendedName>
</protein>
<evidence type="ECO:0000313" key="4">
    <source>
        <dbReference type="Proteomes" id="UP000192980"/>
    </source>
</evidence>
<feature type="signal peptide" evidence="1">
    <location>
        <begin position="1"/>
        <end position="19"/>
    </location>
</feature>
<feature type="chain" id="PRO_5012982263" description="DUF2264 domain-containing protein" evidence="1">
    <location>
        <begin position="20"/>
        <end position="411"/>
    </location>
</feature>
<sequence>MKKCLVILVCWLSWICTTAQTVHQAVHIRETDRAFWLREMDRLARPVLESLAQDSLRINMPQVTSVNVDNRDHRIQVQYLEVLGRVLSGIAPWLQLEGGDAEEVQLRMQYRKWTIQGLENALDSAANDFMRFDIGGQQLVDASFLAIAVVRAPWIWENLPVKYQKQLVESIKTTRRFRPVYSNWLLFCAMNEVFLAKYGLDWDVVRVDYGLRQLEQWYVGDGMYQDGVHYAFDYYNSFVIHPYLAAIVDVLENKTEAYKDMFGKIKKRNLRYAAILERLINTDGTYPPSGRSVIYRGATFHHLADMAWKGRLPQELKPKQVRGALTAVLRKTMEAPTTYEKGWLTIGLYGAQPSLGDFYNNQGSPYICANLFLPLGLPATDDFWTGDSLPWTAQQIWSGAAAVKDYGVDLR</sequence>
<evidence type="ECO:0000256" key="1">
    <source>
        <dbReference type="SAM" id="SignalP"/>
    </source>
</evidence>
<dbReference type="AlphaFoldDB" id="A0A1X7JM12"/>
<dbReference type="PANTHER" id="PTHR35339">
    <property type="entry name" value="LINALOOL DEHYDRATASE_ISOMERASE DOMAIN-CONTAINING PROTEIN"/>
    <property type="match status" value="1"/>
</dbReference>
<feature type="domain" description="DUF2264" evidence="2">
    <location>
        <begin position="32"/>
        <end position="391"/>
    </location>
</feature>
<dbReference type="InterPro" id="IPR016624">
    <property type="entry name" value="UCP014753"/>
</dbReference>
<dbReference type="STRING" id="561061.SAMN05660862_1862"/>